<protein>
    <submittedName>
        <fullName evidence="3">Uncharacterized protein</fullName>
    </submittedName>
</protein>
<feature type="compositionally biased region" description="Basic residues" evidence="1">
    <location>
        <begin position="45"/>
        <end position="54"/>
    </location>
</feature>
<evidence type="ECO:0000256" key="1">
    <source>
        <dbReference type="SAM" id="MobiDB-lite"/>
    </source>
</evidence>
<organism evidence="2 3">
    <name type="scientific">Romanomermis culicivorax</name>
    <name type="common">Nematode worm</name>
    <dbReference type="NCBI Taxonomy" id="13658"/>
    <lineage>
        <taxon>Eukaryota</taxon>
        <taxon>Metazoa</taxon>
        <taxon>Ecdysozoa</taxon>
        <taxon>Nematoda</taxon>
        <taxon>Enoplea</taxon>
        <taxon>Dorylaimia</taxon>
        <taxon>Mermithida</taxon>
        <taxon>Mermithoidea</taxon>
        <taxon>Mermithidae</taxon>
        <taxon>Romanomermis</taxon>
    </lineage>
</organism>
<evidence type="ECO:0000313" key="3">
    <source>
        <dbReference type="WBParaSite" id="nRc.2.0.1.t34596-RA"/>
    </source>
</evidence>
<accession>A0A915K7B9</accession>
<dbReference type="Proteomes" id="UP000887565">
    <property type="component" value="Unplaced"/>
</dbReference>
<dbReference type="WBParaSite" id="nRc.2.0.1.t34596-RA">
    <property type="protein sequence ID" value="nRc.2.0.1.t34596-RA"/>
    <property type="gene ID" value="nRc.2.0.1.g34596"/>
</dbReference>
<feature type="region of interest" description="Disordered" evidence="1">
    <location>
        <begin position="41"/>
        <end position="77"/>
    </location>
</feature>
<dbReference type="AlphaFoldDB" id="A0A915K7B9"/>
<name>A0A915K7B9_ROMCU</name>
<proteinExistence type="predicted"/>
<reference evidence="3" key="1">
    <citation type="submission" date="2022-11" db="UniProtKB">
        <authorList>
            <consortium name="WormBaseParasite"/>
        </authorList>
    </citation>
    <scope>IDENTIFICATION</scope>
</reference>
<sequence>MLDKDPKKTTKAIIMRNIGGKNQCPRKRRGRVTTMNLNAANAKNTKAKKRRKERRAREKDGERRRKAKKIPKKAAQQQISYLPPNYPGLPMARYLQALWCHHPHSFNWHAFRYYYIIII</sequence>
<keyword evidence="2" id="KW-1185">Reference proteome</keyword>
<evidence type="ECO:0000313" key="2">
    <source>
        <dbReference type="Proteomes" id="UP000887565"/>
    </source>
</evidence>